<reference evidence="5 6" key="1">
    <citation type="journal article" date="2016" name="PLoS Pathog.">
        <title>Biosynthesis of antibiotic leucinostatins in bio-control fungus Purpureocillium lilacinum and their inhibition on phytophthora revealed by genome mining.</title>
        <authorList>
            <person name="Wang G."/>
            <person name="Liu Z."/>
            <person name="Lin R."/>
            <person name="Li E."/>
            <person name="Mao Z."/>
            <person name="Ling J."/>
            <person name="Yang Y."/>
            <person name="Yin W.B."/>
            <person name="Xie B."/>
        </authorList>
    </citation>
    <scope>NUCLEOTIDE SEQUENCE [LARGE SCALE GENOMIC DNA]</scope>
    <source>
        <strain evidence="5">170</strain>
    </source>
</reference>
<keyword evidence="6" id="KW-1185">Reference proteome</keyword>
<proteinExistence type="inferred from homology"/>
<organism evidence="5 6">
    <name type="scientific">Pochonia chlamydosporia 170</name>
    <dbReference type="NCBI Taxonomy" id="1380566"/>
    <lineage>
        <taxon>Eukaryota</taxon>
        <taxon>Fungi</taxon>
        <taxon>Dikarya</taxon>
        <taxon>Ascomycota</taxon>
        <taxon>Pezizomycotina</taxon>
        <taxon>Sordariomycetes</taxon>
        <taxon>Hypocreomycetidae</taxon>
        <taxon>Hypocreales</taxon>
        <taxon>Clavicipitaceae</taxon>
        <taxon>Pochonia</taxon>
    </lineage>
</organism>
<comment type="similarity">
    <text evidence="3">Belongs to the metallo-dependent hydrolases superfamily.</text>
</comment>
<sequence length="364" mass="39662">MAQQPVGPITTSGPGNIYLRPELKNIKIIGVEEHVLFPDITKDIPNSGAAGHAKATLAKLLDHEALVYARGRTTDVAYQRLQDMDEGGIAMQVLSFGSAVNTTHADAETGLRMARQINDRLKQAVDANPTRFRALAELPAHEPQLAVQELRRCVNELGFVGAMIAGSIGGTGKFLDSPEYDPLLAEFEALDVPLYLHPGITPEAVQSVYYDIPGKPAASAAMGAMAWGWHNEVAIHVLRLAVSGALEKHPGLKIVVGHQGEMMPMMMQRFDGTLDLKTTGLKRSVGETLRGQVWVAISGMFSLPVTQIAIQTWGVDRVLFANDYPFVDAQRVPDFVRALNDVVGPSDMKKILQTNTEMLFKFRA</sequence>
<dbReference type="InterPro" id="IPR032465">
    <property type="entry name" value="ACMSD"/>
</dbReference>
<dbReference type="STRING" id="1380566.A0A179G0M3"/>
<dbReference type="EMBL" id="LSBJ02000002">
    <property type="protein sequence ID" value="OAQ71425.1"/>
    <property type="molecule type" value="Genomic_DNA"/>
</dbReference>
<dbReference type="KEGG" id="pchm:VFPPC_03722"/>
<dbReference type="GO" id="GO:0005829">
    <property type="term" value="C:cytosol"/>
    <property type="evidence" value="ECO:0007669"/>
    <property type="project" value="TreeGrafter"/>
</dbReference>
<protein>
    <submittedName>
        <fullName evidence="5">2-Hydroxy-4-oxobutane-1</fullName>
    </submittedName>
</protein>
<dbReference type="AlphaFoldDB" id="A0A179G0M3"/>
<dbReference type="PANTHER" id="PTHR21240:SF30">
    <property type="entry name" value="AMIDOHYDROLASE-RELATED DOMAIN-CONTAINING PROTEIN-RELATED"/>
    <property type="match status" value="1"/>
</dbReference>
<comment type="caution">
    <text evidence="5">The sequence shown here is derived from an EMBL/GenBank/DDBJ whole genome shotgun (WGS) entry which is preliminary data.</text>
</comment>
<dbReference type="Gene3D" id="3.20.20.140">
    <property type="entry name" value="Metal-dependent hydrolases"/>
    <property type="match status" value="1"/>
</dbReference>
<dbReference type="GO" id="GO:0016787">
    <property type="term" value="F:hydrolase activity"/>
    <property type="evidence" value="ECO:0007669"/>
    <property type="project" value="InterPro"/>
</dbReference>
<dbReference type="Proteomes" id="UP000078397">
    <property type="component" value="Unassembled WGS sequence"/>
</dbReference>
<evidence type="ECO:0000313" key="5">
    <source>
        <dbReference type="EMBL" id="OAQ71425.1"/>
    </source>
</evidence>
<evidence type="ECO:0000313" key="6">
    <source>
        <dbReference type="Proteomes" id="UP000078397"/>
    </source>
</evidence>
<evidence type="ECO:0000256" key="1">
    <source>
        <dbReference type="ARBA" id="ARBA00022793"/>
    </source>
</evidence>
<dbReference type="Pfam" id="PF04909">
    <property type="entry name" value="Amidohydro_2"/>
    <property type="match status" value="1"/>
</dbReference>
<dbReference type="PANTHER" id="PTHR21240">
    <property type="entry name" value="2-AMINO-3-CARBOXYLMUCONATE-6-SEMIALDEHYDE DECARBOXYLASE"/>
    <property type="match status" value="1"/>
</dbReference>
<feature type="domain" description="Amidohydrolase-related" evidence="4">
    <location>
        <begin position="80"/>
        <end position="362"/>
    </location>
</feature>
<accession>A0A179G0M3</accession>
<evidence type="ECO:0000259" key="4">
    <source>
        <dbReference type="Pfam" id="PF04909"/>
    </source>
</evidence>
<dbReference type="SUPFAM" id="SSF51556">
    <property type="entry name" value="Metallo-dependent hydrolases"/>
    <property type="match status" value="1"/>
</dbReference>
<dbReference type="RefSeq" id="XP_018147962.1">
    <property type="nucleotide sequence ID" value="XM_018283193.1"/>
</dbReference>
<dbReference type="GO" id="GO:0019748">
    <property type="term" value="P:secondary metabolic process"/>
    <property type="evidence" value="ECO:0007669"/>
    <property type="project" value="TreeGrafter"/>
</dbReference>
<name>A0A179G0M3_METCM</name>
<dbReference type="GeneID" id="28847187"/>
<dbReference type="InterPro" id="IPR032466">
    <property type="entry name" value="Metal_Hydrolase"/>
</dbReference>
<evidence type="ECO:0000256" key="2">
    <source>
        <dbReference type="ARBA" id="ARBA00023239"/>
    </source>
</evidence>
<keyword evidence="1 3" id="KW-0210">Decarboxylase</keyword>
<dbReference type="GO" id="GO:0016831">
    <property type="term" value="F:carboxy-lyase activity"/>
    <property type="evidence" value="ECO:0007669"/>
    <property type="project" value="UniProtKB-KW"/>
</dbReference>
<dbReference type="OrthoDB" id="432010at2759"/>
<evidence type="ECO:0000256" key="3">
    <source>
        <dbReference type="RuleBase" id="RU366045"/>
    </source>
</evidence>
<keyword evidence="2 3" id="KW-0456">Lyase</keyword>
<gene>
    <name evidence="5" type="ORF">VFPPC_03722</name>
</gene>
<dbReference type="InterPro" id="IPR006680">
    <property type="entry name" value="Amidohydro-rel"/>
</dbReference>